<dbReference type="PANTHER" id="PTHR43434">
    <property type="entry name" value="PHOSPHOGLYCOLATE PHOSPHATASE"/>
    <property type="match status" value="1"/>
</dbReference>
<protein>
    <submittedName>
        <fullName evidence="1">HAD hydrolase-like protein</fullName>
    </submittedName>
</protein>
<reference evidence="1" key="1">
    <citation type="journal article" date="2023" name="Microbiol Resour">
        <title>Genome Sequences of Rhodoplanes serenus and Two Thermotolerant Strains, Rhodoplanes tepidamans and 'Rhodoplanes cryptolactis,' Further Refine the Genus.</title>
        <authorList>
            <person name="Rayyan A.A."/>
            <person name="Kyndt J.A."/>
        </authorList>
    </citation>
    <scope>NUCLEOTIDE SEQUENCE</scope>
    <source>
        <strain evidence="1">DSM 9987</strain>
    </source>
</reference>
<dbReference type="PANTHER" id="PTHR43434:SF13">
    <property type="entry name" value="PHOSPHOGLYCOLATE PHOSPHATASE"/>
    <property type="match status" value="1"/>
</dbReference>
<dbReference type="InterPro" id="IPR023214">
    <property type="entry name" value="HAD_sf"/>
</dbReference>
<dbReference type="Gene3D" id="3.40.50.1000">
    <property type="entry name" value="HAD superfamily/HAD-like"/>
    <property type="match status" value="1"/>
</dbReference>
<organism evidence="1 2">
    <name type="scientific">Rhodoplanes tepidamans</name>
    <name type="common">Rhodoplanes cryptolactis</name>
    <dbReference type="NCBI Taxonomy" id="200616"/>
    <lineage>
        <taxon>Bacteria</taxon>
        <taxon>Pseudomonadati</taxon>
        <taxon>Pseudomonadota</taxon>
        <taxon>Alphaproteobacteria</taxon>
        <taxon>Hyphomicrobiales</taxon>
        <taxon>Nitrobacteraceae</taxon>
        <taxon>Rhodoplanes</taxon>
    </lineage>
</organism>
<evidence type="ECO:0000313" key="1">
    <source>
        <dbReference type="EMBL" id="MDC7787651.1"/>
    </source>
</evidence>
<dbReference type="Gene3D" id="1.10.150.240">
    <property type="entry name" value="Putative phosphatase, domain 2"/>
    <property type="match status" value="1"/>
</dbReference>
<dbReference type="SFLD" id="SFLDS00003">
    <property type="entry name" value="Haloacid_Dehalogenase"/>
    <property type="match status" value="1"/>
</dbReference>
<sequence>MRYELIIFDMDGTLVDSFPWFLSVLNGVADRYGFRRTGADEIDAMRNATAGEILDRLAVPRWKLPLIVRHMRALKTRDLDAIPLFPGVDATLAALNARGHTLAVVSSDSEANVRRSLGPATAARVAHFACGASLFGKPRKFRAVLKRAGVPPAAAIAIGDEVRDIEAARAVGLACAAVAWGYADVAALRARAPDLVFERMEDILQAVA</sequence>
<accession>A0ABT5JD88</accession>
<dbReference type="EMBL" id="JAQQLI010000030">
    <property type="protein sequence ID" value="MDC7787651.1"/>
    <property type="molecule type" value="Genomic_DNA"/>
</dbReference>
<dbReference type="SFLD" id="SFLDG01129">
    <property type="entry name" value="C1.5:_HAD__Beta-PGM__Phosphata"/>
    <property type="match status" value="1"/>
</dbReference>
<dbReference type="Proteomes" id="UP001165652">
    <property type="component" value="Unassembled WGS sequence"/>
</dbReference>
<proteinExistence type="predicted"/>
<keyword evidence="2" id="KW-1185">Reference proteome</keyword>
<dbReference type="Pfam" id="PF13419">
    <property type="entry name" value="HAD_2"/>
    <property type="match status" value="1"/>
</dbReference>
<gene>
    <name evidence="1" type="ORF">PQJ73_18335</name>
</gene>
<dbReference type="RefSeq" id="WP_272778490.1">
    <property type="nucleotide sequence ID" value="NZ_JAQQLI010000030.1"/>
</dbReference>
<dbReference type="SUPFAM" id="SSF56784">
    <property type="entry name" value="HAD-like"/>
    <property type="match status" value="1"/>
</dbReference>
<reference evidence="1" key="2">
    <citation type="submission" date="2023-02" db="EMBL/GenBank/DDBJ databases">
        <authorList>
            <person name="Rayyan A."/>
            <person name="Meyer T."/>
            <person name="Kyndt J.A."/>
        </authorList>
    </citation>
    <scope>NUCLEOTIDE SEQUENCE</scope>
    <source>
        <strain evidence="1">DSM 9987</strain>
    </source>
</reference>
<dbReference type="InterPro" id="IPR036412">
    <property type="entry name" value="HAD-like_sf"/>
</dbReference>
<evidence type="ECO:0000313" key="2">
    <source>
        <dbReference type="Proteomes" id="UP001165652"/>
    </source>
</evidence>
<comment type="caution">
    <text evidence="1">The sequence shown here is derived from an EMBL/GenBank/DDBJ whole genome shotgun (WGS) entry which is preliminary data.</text>
</comment>
<dbReference type="InterPro" id="IPR041492">
    <property type="entry name" value="HAD_2"/>
</dbReference>
<dbReference type="InterPro" id="IPR023198">
    <property type="entry name" value="PGP-like_dom2"/>
</dbReference>
<dbReference type="InterPro" id="IPR050155">
    <property type="entry name" value="HAD-like_hydrolase_sf"/>
</dbReference>
<name>A0ABT5JD88_RHOTP</name>